<keyword evidence="6" id="KW-0694">RNA-binding</keyword>
<dbReference type="FunFam" id="3.40.50.300:FF:000160">
    <property type="entry name" value="ATP-dependent RNA helicase DDX3X"/>
    <property type="match status" value="1"/>
</dbReference>
<comment type="similarity">
    <text evidence="7">Belongs to the DEAD box helicase family. DDX3/DED1 subfamily.</text>
</comment>
<evidence type="ECO:0000313" key="13">
    <source>
        <dbReference type="EMBL" id="CAH0722634.1"/>
    </source>
</evidence>
<accession>A0A8J9Y870</accession>
<dbReference type="Gene3D" id="3.40.50.300">
    <property type="entry name" value="P-loop containing nucleotide triphosphate hydrolases"/>
    <property type="match status" value="2"/>
</dbReference>
<feature type="domain" description="Helicase ATP-binding" evidence="11">
    <location>
        <begin position="253"/>
        <end position="465"/>
    </location>
</feature>
<dbReference type="InterPro" id="IPR000629">
    <property type="entry name" value="RNA-helicase_DEAD-box_CS"/>
</dbReference>
<keyword evidence="5 9" id="KW-0067">ATP-binding</keyword>
<dbReference type="Pfam" id="PF00270">
    <property type="entry name" value="DEAD"/>
    <property type="match status" value="1"/>
</dbReference>
<dbReference type="GO" id="GO:0005524">
    <property type="term" value="F:ATP binding"/>
    <property type="evidence" value="ECO:0007669"/>
    <property type="project" value="UniProtKB-KW"/>
</dbReference>
<dbReference type="EMBL" id="OV170223">
    <property type="protein sequence ID" value="CAH0722634.1"/>
    <property type="molecule type" value="Genomic_DNA"/>
</dbReference>
<evidence type="ECO:0000256" key="3">
    <source>
        <dbReference type="ARBA" id="ARBA00022801"/>
    </source>
</evidence>
<dbReference type="AlphaFoldDB" id="A0A8J9Y870"/>
<evidence type="ECO:0000256" key="4">
    <source>
        <dbReference type="ARBA" id="ARBA00022806"/>
    </source>
</evidence>
<reference evidence="13" key="1">
    <citation type="submission" date="2021-12" db="EMBL/GenBank/DDBJ databases">
        <authorList>
            <person name="Martin H S."/>
        </authorList>
    </citation>
    <scope>NUCLEOTIDE SEQUENCE</scope>
</reference>
<dbReference type="InterPro" id="IPR014001">
    <property type="entry name" value="Helicase_ATP-bd"/>
</dbReference>
<feature type="region of interest" description="Disordered" evidence="10">
    <location>
        <begin position="1"/>
        <end position="195"/>
    </location>
</feature>
<evidence type="ECO:0000256" key="9">
    <source>
        <dbReference type="RuleBase" id="RU000492"/>
    </source>
</evidence>
<dbReference type="Proteomes" id="UP000838878">
    <property type="component" value="Chromosome 3"/>
</dbReference>
<evidence type="ECO:0000256" key="7">
    <source>
        <dbReference type="ARBA" id="ARBA00024358"/>
    </source>
</evidence>
<sequence>MSNVTNQNGTGLEQQLAGLDLQPQAPKSTGRYIPPHLRRQLESKGEEPKRSSLDSRPNDTRDNRSSFGGNSRNYDRGGRRDDRDRDRDREYDRGYDSRYPRRDRGRDSGYQNGDSERWSESDRWGGSGGGGGRATAPSRDIRLQREEDEPPQPRNDRWKEPEPRPEERTNSRWPSDDVRRTSSRRDENDWTVPLPRDERQELDLFGTGNTGINFSKYEDIPVEASGDNVPDFITSFEDVNLTEIMRSNIALARYDKPTPVQKYAIPIVLGRRDVMACAQTGSGKTAAFLVPILNQMYEAGPVKLVGPLKRKQYPLGLVLAPTRELATQIYDEARKFAYRSRVRPCVVYGGSPILDQFRELERGCHLLVATPGRLVDMLIRGRVALDHCRHLVLDEADRMLDMGFEPQIRKIVVGNSMPKTGERQTLMFSATFPKQIQVLAQDFLHNYVFLAVGRVGSTSENITQKVVWVEEPDKRSFLLDLLNASNLLQRANSRAEEDQLTLVFVETKKGADQLEEFLDAEGYPVTSIHGDRSQREREEALRRFRTGQTPILVATAVAARGLDIPHVRHVINFDLPSDVEEYVHRIGRTGRMGNLGVATSFFNDSNRSLARELVELLIEAKQDVPNWLTSAAVDGRSGGGGRRAGSRSGGGRFGNSTAFGARDFRTQPRQAPRSAGPSVAGSGFGYGGGSYGGNYGGSYGGGGGGNSGGGPDWWDS</sequence>
<feature type="region of interest" description="Disordered" evidence="10">
    <location>
        <begin position="695"/>
        <end position="716"/>
    </location>
</feature>
<dbReference type="SUPFAM" id="SSF52540">
    <property type="entry name" value="P-loop containing nucleoside triphosphate hydrolases"/>
    <property type="match status" value="1"/>
</dbReference>
<keyword evidence="4 9" id="KW-0347">Helicase</keyword>
<dbReference type="CDD" id="cd18787">
    <property type="entry name" value="SF2_C_DEAD"/>
    <property type="match status" value="1"/>
</dbReference>
<feature type="region of interest" description="Disordered" evidence="10">
    <location>
        <begin position="632"/>
        <end position="683"/>
    </location>
</feature>
<gene>
    <name evidence="13" type="ORF">BINO364_LOCUS8565</name>
</gene>
<evidence type="ECO:0000256" key="2">
    <source>
        <dbReference type="ARBA" id="ARBA00022741"/>
    </source>
</evidence>
<dbReference type="GO" id="GO:0003723">
    <property type="term" value="F:RNA binding"/>
    <property type="evidence" value="ECO:0007669"/>
    <property type="project" value="UniProtKB-KW"/>
</dbReference>
<feature type="compositionally biased region" description="Basic and acidic residues" evidence="10">
    <location>
        <begin position="73"/>
        <end position="107"/>
    </location>
</feature>
<organism evidence="13 14">
    <name type="scientific">Brenthis ino</name>
    <name type="common">lesser marbled fritillary</name>
    <dbReference type="NCBI Taxonomy" id="405034"/>
    <lineage>
        <taxon>Eukaryota</taxon>
        <taxon>Metazoa</taxon>
        <taxon>Ecdysozoa</taxon>
        <taxon>Arthropoda</taxon>
        <taxon>Hexapoda</taxon>
        <taxon>Insecta</taxon>
        <taxon>Pterygota</taxon>
        <taxon>Neoptera</taxon>
        <taxon>Endopterygota</taxon>
        <taxon>Lepidoptera</taxon>
        <taxon>Glossata</taxon>
        <taxon>Ditrysia</taxon>
        <taxon>Papilionoidea</taxon>
        <taxon>Nymphalidae</taxon>
        <taxon>Heliconiinae</taxon>
        <taxon>Argynnini</taxon>
        <taxon>Brenthis</taxon>
    </lineage>
</organism>
<dbReference type="Pfam" id="PF00271">
    <property type="entry name" value="Helicase_C"/>
    <property type="match status" value="1"/>
</dbReference>
<feature type="non-terminal residue" evidence="13">
    <location>
        <position position="716"/>
    </location>
</feature>
<dbReference type="SMART" id="SM00487">
    <property type="entry name" value="DEXDc"/>
    <property type="match status" value="1"/>
</dbReference>
<evidence type="ECO:0000259" key="12">
    <source>
        <dbReference type="SMART" id="SM00490"/>
    </source>
</evidence>
<dbReference type="GO" id="GO:0003724">
    <property type="term" value="F:RNA helicase activity"/>
    <property type="evidence" value="ECO:0007669"/>
    <property type="project" value="UniProtKB-EC"/>
</dbReference>
<evidence type="ECO:0000256" key="1">
    <source>
        <dbReference type="ARBA" id="ARBA00012552"/>
    </source>
</evidence>
<comment type="catalytic activity">
    <reaction evidence="8">
        <text>ATP + H2O = ADP + phosphate + H(+)</text>
        <dbReference type="Rhea" id="RHEA:13065"/>
        <dbReference type="ChEBI" id="CHEBI:15377"/>
        <dbReference type="ChEBI" id="CHEBI:15378"/>
        <dbReference type="ChEBI" id="CHEBI:30616"/>
        <dbReference type="ChEBI" id="CHEBI:43474"/>
        <dbReference type="ChEBI" id="CHEBI:456216"/>
        <dbReference type="EC" id="3.6.4.13"/>
    </reaction>
</comment>
<dbReference type="InterPro" id="IPR027417">
    <property type="entry name" value="P-loop_NTPase"/>
</dbReference>
<feature type="domain" description="Helicase C-terminal" evidence="12">
    <location>
        <begin position="512"/>
        <end position="593"/>
    </location>
</feature>
<protein>
    <recommendedName>
        <fullName evidence="1">RNA helicase</fullName>
        <ecNumber evidence="1">3.6.4.13</ecNumber>
    </recommendedName>
</protein>
<keyword evidence="14" id="KW-1185">Reference proteome</keyword>
<evidence type="ECO:0000259" key="11">
    <source>
        <dbReference type="SMART" id="SM00487"/>
    </source>
</evidence>
<feature type="compositionally biased region" description="Polar residues" evidence="10">
    <location>
        <begin position="1"/>
        <end position="13"/>
    </location>
</feature>
<dbReference type="InterPro" id="IPR001650">
    <property type="entry name" value="Helicase_C-like"/>
</dbReference>
<proteinExistence type="inferred from homology"/>
<evidence type="ECO:0000313" key="14">
    <source>
        <dbReference type="Proteomes" id="UP000838878"/>
    </source>
</evidence>
<feature type="compositionally biased region" description="Gly residues" evidence="10">
    <location>
        <begin position="636"/>
        <end position="653"/>
    </location>
</feature>
<evidence type="ECO:0000256" key="10">
    <source>
        <dbReference type="SAM" id="MobiDB-lite"/>
    </source>
</evidence>
<dbReference type="OrthoDB" id="196131at2759"/>
<dbReference type="SMART" id="SM00490">
    <property type="entry name" value="HELICc"/>
    <property type="match status" value="1"/>
</dbReference>
<feature type="compositionally biased region" description="Basic and acidic residues" evidence="10">
    <location>
        <begin position="154"/>
        <end position="188"/>
    </location>
</feature>
<dbReference type="GO" id="GO:0031047">
    <property type="term" value="P:regulatory ncRNA-mediated gene silencing"/>
    <property type="evidence" value="ECO:0007669"/>
    <property type="project" value="UniProtKB-ARBA"/>
</dbReference>
<keyword evidence="2 9" id="KW-0547">Nucleotide-binding</keyword>
<dbReference type="PANTHER" id="PTHR47958">
    <property type="entry name" value="ATP-DEPENDENT RNA HELICASE DBP3"/>
    <property type="match status" value="1"/>
</dbReference>
<dbReference type="EC" id="3.6.4.13" evidence="1"/>
<feature type="compositionally biased region" description="Basic and acidic residues" evidence="10">
    <location>
        <begin position="39"/>
        <end position="64"/>
    </location>
</feature>
<dbReference type="FunFam" id="3.40.50.300:FF:000008">
    <property type="entry name" value="ATP-dependent RNA helicase RhlB"/>
    <property type="match status" value="1"/>
</dbReference>
<feature type="compositionally biased region" description="Basic and acidic residues" evidence="10">
    <location>
        <begin position="114"/>
        <end position="123"/>
    </location>
</feature>
<name>A0A8J9Y870_9NEOP</name>
<keyword evidence="3 9" id="KW-0378">Hydrolase</keyword>
<evidence type="ECO:0000256" key="8">
    <source>
        <dbReference type="ARBA" id="ARBA00047984"/>
    </source>
</evidence>
<dbReference type="GO" id="GO:0016787">
    <property type="term" value="F:hydrolase activity"/>
    <property type="evidence" value="ECO:0007669"/>
    <property type="project" value="UniProtKB-KW"/>
</dbReference>
<dbReference type="PROSITE" id="PS00039">
    <property type="entry name" value="DEAD_ATP_HELICASE"/>
    <property type="match status" value="1"/>
</dbReference>
<dbReference type="InterPro" id="IPR011545">
    <property type="entry name" value="DEAD/DEAH_box_helicase_dom"/>
</dbReference>
<evidence type="ECO:0000256" key="6">
    <source>
        <dbReference type="ARBA" id="ARBA00022884"/>
    </source>
</evidence>
<evidence type="ECO:0000256" key="5">
    <source>
        <dbReference type="ARBA" id="ARBA00022840"/>
    </source>
</evidence>